<feature type="region of interest" description="Disordered" evidence="1">
    <location>
        <begin position="1"/>
        <end position="22"/>
    </location>
</feature>
<sequence length="164" mass="17874">MPYFPKAGKGVEALREEEERKEGLGRVGRAGERGVCNIGRWMASFPPLRSRAPGFTIHLFLQVEDKIPLRAHDNASHRKKGLGSPLSRGVFGVRAGYTGLSGGPGQYRSWDWRHKGQAGSVRRFVLGLWAAVSAVGVHGPFPRPPRAPQSSGVGRAVREGGRKR</sequence>
<organism evidence="2 3">
    <name type="scientific">Portunus trituberculatus</name>
    <name type="common">Swimming crab</name>
    <name type="synonym">Neptunus trituberculatus</name>
    <dbReference type="NCBI Taxonomy" id="210409"/>
    <lineage>
        <taxon>Eukaryota</taxon>
        <taxon>Metazoa</taxon>
        <taxon>Ecdysozoa</taxon>
        <taxon>Arthropoda</taxon>
        <taxon>Crustacea</taxon>
        <taxon>Multicrustacea</taxon>
        <taxon>Malacostraca</taxon>
        <taxon>Eumalacostraca</taxon>
        <taxon>Eucarida</taxon>
        <taxon>Decapoda</taxon>
        <taxon>Pleocyemata</taxon>
        <taxon>Brachyura</taxon>
        <taxon>Eubrachyura</taxon>
        <taxon>Portunoidea</taxon>
        <taxon>Portunidae</taxon>
        <taxon>Portuninae</taxon>
        <taxon>Portunus</taxon>
    </lineage>
</organism>
<reference evidence="2 3" key="1">
    <citation type="submission" date="2019-05" db="EMBL/GenBank/DDBJ databases">
        <title>Another draft genome of Portunus trituberculatus and its Hox gene families provides insights of decapod evolution.</title>
        <authorList>
            <person name="Jeong J.-H."/>
            <person name="Song I."/>
            <person name="Kim S."/>
            <person name="Choi T."/>
            <person name="Kim D."/>
            <person name="Ryu S."/>
            <person name="Kim W."/>
        </authorList>
    </citation>
    <scope>NUCLEOTIDE SEQUENCE [LARGE SCALE GENOMIC DNA]</scope>
    <source>
        <tissue evidence="2">Muscle</tissue>
    </source>
</reference>
<evidence type="ECO:0000313" key="2">
    <source>
        <dbReference type="EMBL" id="MPC71481.1"/>
    </source>
</evidence>
<gene>
    <name evidence="2" type="ORF">E2C01_065759</name>
</gene>
<dbReference type="AlphaFoldDB" id="A0A5B7HFF8"/>
<evidence type="ECO:0000256" key="1">
    <source>
        <dbReference type="SAM" id="MobiDB-lite"/>
    </source>
</evidence>
<keyword evidence="3" id="KW-1185">Reference proteome</keyword>
<feature type="compositionally biased region" description="Basic and acidic residues" evidence="1">
    <location>
        <begin position="12"/>
        <end position="22"/>
    </location>
</feature>
<protein>
    <submittedName>
        <fullName evidence="2">Uncharacterized protein</fullName>
    </submittedName>
</protein>
<feature type="region of interest" description="Disordered" evidence="1">
    <location>
        <begin position="139"/>
        <end position="164"/>
    </location>
</feature>
<name>A0A5B7HFF8_PORTR</name>
<dbReference type="EMBL" id="VSRR010032956">
    <property type="protein sequence ID" value="MPC71481.1"/>
    <property type="molecule type" value="Genomic_DNA"/>
</dbReference>
<proteinExistence type="predicted"/>
<dbReference type="Proteomes" id="UP000324222">
    <property type="component" value="Unassembled WGS sequence"/>
</dbReference>
<accession>A0A5B7HFF8</accession>
<evidence type="ECO:0000313" key="3">
    <source>
        <dbReference type="Proteomes" id="UP000324222"/>
    </source>
</evidence>
<comment type="caution">
    <text evidence="2">The sequence shown here is derived from an EMBL/GenBank/DDBJ whole genome shotgun (WGS) entry which is preliminary data.</text>
</comment>